<gene>
    <name evidence="2" type="ORF">DN603_22225</name>
</gene>
<proteinExistence type="predicted"/>
<dbReference type="Proteomes" id="UP000288843">
    <property type="component" value="Unassembled WGS sequence"/>
</dbReference>
<dbReference type="AlphaFoldDB" id="A0A443VHR7"/>
<feature type="compositionally biased region" description="Polar residues" evidence="1">
    <location>
        <begin position="8"/>
        <end position="23"/>
    </location>
</feature>
<evidence type="ECO:0000313" key="3">
    <source>
        <dbReference type="Proteomes" id="UP000288843"/>
    </source>
</evidence>
<name>A0A443VHR7_RAOPL</name>
<reference evidence="2 3" key="1">
    <citation type="submission" date="2018-06" db="EMBL/GenBank/DDBJ databases">
        <title>Carbapenemase-producing Enterobacteriaceae present in wastewater treatment plant effluent and nearby surface waters in the US.</title>
        <authorList>
            <person name="Mathys D.A."/>
            <person name="Mollenkopf D.F."/>
            <person name="Feicht S.M."/>
            <person name="Adams R.J."/>
            <person name="Albers A.L."/>
            <person name="Stuever D.M."/>
            <person name="Daniels J.B."/>
            <person name="Wittum T.E."/>
        </authorList>
    </citation>
    <scope>NUCLEOTIDE SEQUENCE [LARGE SCALE GENOMIC DNA]</scope>
    <source>
        <strain evidence="2 3">GEO_47_Down_B</strain>
    </source>
</reference>
<organism evidence="2 3">
    <name type="scientific">Raoultella planticola</name>
    <name type="common">Klebsiella planticola</name>
    <dbReference type="NCBI Taxonomy" id="575"/>
    <lineage>
        <taxon>Bacteria</taxon>
        <taxon>Pseudomonadati</taxon>
        <taxon>Pseudomonadota</taxon>
        <taxon>Gammaproteobacteria</taxon>
        <taxon>Enterobacterales</taxon>
        <taxon>Enterobacteriaceae</taxon>
        <taxon>Klebsiella/Raoultella group</taxon>
        <taxon>Raoultella</taxon>
    </lineage>
</organism>
<sequence>MLSRPKRSSFNTTSAGRITLNNPDEQELHGGKRLCIYTSTVAGTFTYVTKSKKLPAVKSFDTSQTE</sequence>
<evidence type="ECO:0000256" key="1">
    <source>
        <dbReference type="SAM" id="MobiDB-lite"/>
    </source>
</evidence>
<comment type="caution">
    <text evidence="2">The sequence shown here is derived from an EMBL/GenBank/DDBJ whole genome shotgun (WGS) entry which is preliminary data.</text>
</comment>
<evidence type="ECO:0000313" key="2">
    <source>
        <dbReference type="EMBL" id="RWT19119.1"/>
    </source>
</evidence>
<feature type="region of interest" description="Disordered" evidence="1">
    <location>
        <begin position="1"/>
        <end position="25"/>
    </location>
</feature>
<dbReference type="EMBL" id="QKOX01000028">
    <property type="protein sequence ID" value="RWT19119.1"/>
    <property type="molecule type" value="Genomic_DNA"/>
</dbReference>
<accession>A0A443VHR7</accession>
<protein>
    <submittedName>
        <fullName evidence="2">Uncharacterized protein</fullName>
    </submittedName>
</protein>